<proteinExistence type="predicted"/>
<keyword evidence="1" id="KW-0812">Transmembrane</keyword>
<reference evidence="2 3" key="1">
    <citation type="submission" date="2016-12" db="EMBL/GenBank/DDBJ databases">
        <title>Trade-off between light-utilization and light-protection in marine flavobacteria.</title>
        <authorList>
            <person name="Kumagai Y."/>
            <person name="Yoshizawa S."/>
            <person name="Kogure K."/>
            <person name="Iwasaki W."/>
        </authorList>
    </citation>
    <scope>NUCLEOTIDE SEQUENCE [LARGE SCALE GENOMIC DNA]</scope>
    <source>
        <strain evidence="2 3">NBRC 108759</strain>
    </source>
</reference>
<feature type="transmembrane region" description="Helical" evidence="1">
    <location>
        <begin position="120"/>
        <end position="141"/>
    </location>
</feature>
<keyword evidence="3" id="KW-1185">Reference proteome</keyword>
<dbReference type="EMBL" id="MSCN01000001">
    <property type="protein sequence ID" value="PQJ79855.1"/>
    <property type="molecule type" value="Genomic_DNA"/>
</dbReference>
<name>A0A2S7WQG1_9FLAO</name>
<sequence>MEKKYEITEKQQAFLEDYIKRKKRFSNPEDLNELIDHLVTDFEHTGNGNISKYLADNSSFIFNFQGSSKNLETSIHWKYQRELWQIFLRFFYKLKYLPYTFFTIFCLYNFFFHLHLQPKTLGFIIISILVILMIISFVLTYHKSKRIRKLTSFKHLFNVMSLPNLTLYAFTSLADFFKENKLLFLIYALIAFGLYISGILLIKNKRKQILEKHKHLLN</sequence>
<gene>
    <name evidence="2" type="ORF">BTO18_12010</name>
</gene>
<feature type="transmembrane region" description="Helical" evidence="1">
    <location>
        <begin position="153"/>
        <end position="170"/>
    </location>
</feature>
<protein>
    <submittedName>
        <fullName evidence="2">Uncharacterized protein</fullName>
    </submittedName>
</protein>
<comment type="caution">
    <text evidence="2">The sequence shown here is derived from an EMBL/GenBank/DDBJ whole genome shotgun (WGS) entry which is preliminary data.</text>
</comment>
<evidence type="ECO:0000313" key="3">
    <source>
        <dbReference type="Proteomes" id="UP000238882"/>
    </source>
</evidence>
<dbReference type="OrthoDB" id="1188278at2"/>
<keyword evidence="1" id="KW-1133">Transmembrane helix</keyword>
<dbReference type="RefSeq" id="WP_105016451.1">
    <property type="nucleotide sequence ID" value="NZ_MSCN01000001.1"/>
</dbReference>
<feature type="transmembrane region" description="Helical" evidence="1">
    <location>
        <begin position="96"/>
        <end position="114"/>
    </location>
</feature>
<feature type="transmembrane region" description="Helical" evidence="1">
    <location>
        <begin position="182"/>
        <end position="202"/>
    </location>
</feature>
<dbReference type="Proteomes" id="UP000238882">
    <property type="component" value="Unassembled WGS sequence"/>
</dbReference>
<keyword evidence="1" id="KW-0472">Membrane</keyword>
<accession>A0A2S7WQG1</accession>
<evidence type="ECO:0000256" key="1">
    <source>
        <dbReference type="SAM" id="Phobius"/>
    </source>
</evidence>
<organism evidence="2 3">
    <name type="scientific">Polaribacter porphyrae</name>
    <dbReference type="NCBI Taxonomy" id="1137780"/>
    <lineage>
        <taxon>Bacteria</taxon>
        <taxon>Pseudomonadati</taxon>
        <taxon>Bacteroidota</taxon>
        <taxon>Flavobacteriia</taxon>
        <taxon>Flavobacteriales</taxon>
        <taxon>Flavobacteriaceae</taxon>
    </lineage>
</organism>
<dbReference type="AlphaFoldDB" id="A0A2S7WQG1"/>
<evidence type="ECO:0000313" key="2">
    <source>
        <dbReference type="EMBL" id="PQJ79855.1"/>
    </source>
</evidence>